<evidence type="ECO:0000313" key="3">
    <source>
        <dbReference type="EMBL" id="CAB4678644.1"/>
    </source>
</evidence>
<sequence length="366" mass="39237">MRKRLIVLTGLVISVAGIYLATSSLAKPIAPSMRIGVMASDSGSLYFAGSVQRAAAKLASSDLAETIKVNLAFEDAGDSVFEAKNAVARITAFDADAILAPIESDAAELVSDLTKDQIPMIATAPLDDGITDKQPLFRLTSSHSQDIISLAELISRDKPASVLIVHSPDQYGKDVMKSLAFGLTIRGVPKVQVLGITELGSIRKTRPDVLVVASLEQSVGFFGNMKDWLPQVDQVYLVPGNLANYVAYPWAKNLKGTKAILPQDTTTAEFRNRLASALGRPALLSNPKAPVFALAWHTYEAVQLAAQAFLEAKSNSPQSLRAALLSSKTKGKLRFDSSGYLRDVDYKVFSYGVLGSYAPEASFSPN</sequence>
<keyword evidence="1" id="KW-0732">Signal</keyword>
<dbReference type="Gene3D" id="3.40.50.2300">
    <property type="match status" value="2"/>
</dbReference>
<proteinExistence type="predicted"/>
<evidence type="ECO:0000259" key="2">
    <source>
        <dbReference type="Pfam" id="PF13458"/>
    </source>
</evidence>
<organism evidence="3">
    <name type="scientific">freshwater metagenome</name>
    <dbReference type="NCBI Taxonomy" id="449393"/>
    <lineage>
        <taxon>unclassified sequences</taxon>
        <taxon>metagenomes</taxon>
        <taxon>ecological metagenomes</taxon>
    </lineage>
</organism>
<evidence type="ECO:0000256" key="1">
    <source>
        <dbReference type="ARBA" id="ARBA00022729"/>
    </source>
</evidence>
<reference evidence="3" key="1">
    <citation type="submission" date="2020-05" db="EMBL/GenBank/DDBJ databases">
        <authorList>
            <person name="Chiriac C."/>
            <person name="Salcher M."/>
            <person name="Ghai R."/>
            <person name="Kavagutti S V."/>
        </authorList>
    </citation>
    <scope>NUCLEOTIDE SEQUENCE</scope>
</reference>
<dbReference type="InterPro" id="IPR028081">
    <property type="entry name" value="Leu-bd"/>
</dbReference>
<dbReference type="PANTHER" id="PTHR30483">
    <property type="entry name" value="LEUCINE-SPECIFIC-BINDING PROTEIN"/>
    <property type="match status" value="1"/>
</dbReference>
<dbReference type="Pfam" id="PF13458">
    <property type="entry name" value="Peripla_BP_6"/>
    <property type="match status" value="1"/>
</dbReference>
<dbReference type="AlphaFoldDB" id="A0A6J6N158"/>
<gene>
    <name evidence="3" type="ORF">UFOPK2373_00094</name>
</gene>
<dbReference type="PANTHER" id="PTHR30483:SF6">
    <property type="entry name" value="PERIPLASMIC BINDING PROTEIN OF ABC TRANSPORTER FOR NATURAL AMINO ACIDS"/>
    <property type="match status" value="1"/>
</dbReference>
<dbReference type="SUPFAM" id="SSF53822">
    <property type="entry name" value="Periplasmic binding protein-like I"/>
    <property type="match status" value="1"/>
</dbReference>
<accession>A0A6J6N158</accession>
<dbReference type="InterPro" id="IPR028082">
    <property type="entry name" value="Peripla_BP_I"/>
</dbReference>
<name>A0A6J6N158_9ZZZZ</name>
<dbReference type="EMBL" id="CAEZXL010000006">
    <property type="protein sequence ID" value="CAB4678644.1"/>
    <property type="molecule type" value="Genomic_DNA"/>
</dbReference>
<protein>
    <submittedName>
        <fullName evidence="3">Unannotated protein</fullName>
    </submittedName>
</protein>
<dbReference type="InterPro" id="IPR051010">
    <property type="entry name" value="BCAA_transport"/>
</dbReference>
<feature type="domain" description="Leucine-binding protein" evidence="2">
    <location>
        <begin position="33"/>
        <end position="328"/>
    </location>
</feature>